<evidence type="ECO:0000259" key="6">
    <source>
        <dbReference type="Pfam" id="PF00107"/>
    </source>
</evidence>
<dbReference type="Proteomes" id="UP000323537">
    <property type="component" value="Unassembled WGS sequence"/>
</dbReference>
<evidence type="ECO:0000256" key="4">
    <source>
        <dbReference type="ARBA" id="ARBA00022833"/>
    </source>
</evidence>
<dbReference type="PANTHER" id="PTHR43350:SF19">
    <property type="entry name" value="D-GULOSIDE 3-DEHYDROGENASE"/>
    <property type="match status" value="1"/>
</dbReference>
<organism evidence="7 8">
    <name type="scientific">Halorubrum aquaticum</name>
    <dbReference type="NCBI Taxonomy" id="387340"/>
    <lineage>
        <taxon>Archaea</taxon>
        <taxon>Methanobacteriati</taxon>
        <taxon>Methanobacteriota</taxon>
        <taxon>Stenosarchaea group</taxon>
        <taxon>Halobacteria</taxon>
        <taxon>Halobacteriales</taxon>
        <taxon>Haloferacaceae</taxon>
        <taxon>Halorubrum</taxon>
    </lineage>
</organism>
<dbReference type="RefSeq" id="WP_149785378.1">
    <property type="nucleotide sequence ID" value="NZ_BAAADP010000003.1"/>
</dbReference>
<evidence type="ECO:0000256" key="5">
    <source>
        <dbReference type="ARBA" id="ARBA00023002"/>
    </source>
</evidence>
<dbReference type="EMBL" id="FOPZ01000021">
    <property type="protein sequence ID" value="SFH72018.1"/>
    <property type="molecule type" value="Genomic_DNA"/>
</dbReference>
<protein>
    <submittedName>
        <fullName evidence="7">2-desacetyl-2-hydroxyethyl bacteriochlorophyllide A dehydrogenase</fullName>
    </submittedName>
</protein>
<evidence type="ECO:0000313" key="8">
    <source>
        <dbReference type="Proteomes" id="UP000323537"/>
    </source>
</evidence>
<dbReference type="SUPFAM" id="SSF50129">
    <property type="entry name" value="GroES-like"/>
    <property type="match status" value="1"/>
</dbReference>
<dbReference type="Gene3D" id="3.90.180.10">
    <property type="entry name" value="Medium-chain alcohol dehydrogenases, catalytic domain"/>
    <property type="match status" value="2"/>
</dbReference>
<dbReference type="AlphaFoldDB" id="A0A1I3CBW8"/>
<name>A0A1I3CBW8_9EURY</name>
<keyword evidence="5" id="KW-0560">Oxidoreductase</keyword>
<dbReference type="InterPro" id="IPR036291">
    <property type="entry name" value="NAD(P)-bd_dom_sf"/>
</dbReference>
<gene>
    <name evidence="7" type="ORF">SAMN04488066_12117</name>
</gene>
<dbReference type="SUPFAM" id="SSF51735">
    <property type="entry name" value="NAD(P)-binding Rossmann-fold domains"/>
    <property type="match status" value="1"/>
</dbReference>
<reference evidence="7 8" key="1">
    <citation type="submission" date="2016-10" db="EMBL/GenBank/DDBJ databases">
        <authorList>
            <person name="Varghese N."/>
            <person name="Submissions S."/>
        </authorList>
    </citation>
    <scope>NUCLEOTIDE SEQUENCE [LARGE SCALE GENOMIC DNA]</scope>
    <source>
        <strain evidence="7 8">CGMCC 1.6377</strain>
    </source>
</reference>
<sequence>MTARRLRFTGPRTVEVESMPEPTPAGDEVRVRTTVSAISSGTERLVYRGEAPTDLPADPTLESLDGDLSFPLSYGYAAVGEVDAVGDEVDPDWLGRRAFAFEPHASAFTASPEELHPVPEGITDAQAALFPTVETAVNFLMDGNPRIGERVGVFGQGMVGLATTALLADAPLSELVTVDACSARRERSERLGADLSLPPGANAVDRLREGDPPGRDLTYELSGAPAALDDAISATGYDGRVLVGSWYGTKPAELDLGRSFHRGRIAVESSQVSTIEPALRGRWSLDRRREVAWDRLARLDLDPILTHRIPLADAGDAYELLEERPDEAVGVLLTY</sequence>
<dbReference type="Gene3D" id="3.40.50.720">
    <property type="entry name" value="NAD(P)-binding Rossmann-like Domain"/>
    <property type="match status" value="1"/>
</dbReference>
<dbReference type="CDD" id="cd08255">
    <property type="entry name" value="2-desacetyl-2-hydroxyethyl_bacteriochlorophyllide_like"/>
    <property type="match status" value="1"/>
</dbReference>
<keyword evidence="4" id="KW-0862">Zinc</keyword>
<dbReference type="GO" id="GO:0016491">
    <property type="term" value="F:oxidoreductase activity"/>
    <property type="evidence" value="ECO:0007669"/>
    <property type="project" value="UniProtKB-KW"/>
</dbReference>
<evidence type="ECO:0000256" key="2">
    <source>
        <dbReference type="ARBA" id="ARBA00008072"/>
    </source>
</evidence>
<accession>A0A1I3CBW8</accession>
<keyword evidence="8" id="KW-1185">Reference proteome</keyword>
<evidence type="ECO:0000256" key="1">
    <source>
        <dbReference type="ARBA" id="ARBA00001947"/>
    </source>
</evidence>
<dbReference type="Pfam" id="PF00107">
    <property type="entry name" value="ADH_zinc_N"/>
    <property type="match status" value="1"/>
</dbReference>
<dbReference type="GO" id="GO:0046872">
    <property type="term" value="F:metal ion binding"/>
    <property type="evidence" value="ECO:0007669"/>
    <property type="project" value="UniProtKB-KW"/>
</dbReference>
<feature type="domain" description="Alcohol dehydrogenase-like C-terminal" evidence="6">
    <location>
        <begin position="159"/>
        <end position="274"/>
    </location>
</feature>
<dbReference type="InterPro" id="IPR011032">
    <property type="entry name" value="GroES-like_sf"/>
</dbReference>
<evidence type="ECO:0000256" key="3">
    <source>
        <dbReference type="ARBA" id="ARBA00022723"/>
    </source>
</evidence>
<keyword evidence="3" id="KW-0479">Metal-binding</keyword>
<evidence type="ECO:0000313" key="7">
    <source>
        <dbReference type="EMBL" id="SFH72018.1"/>
    </source>
</evidence>
<dbReference type="InterPro" id="IPR013149">
    <property type="entry name" value="ADH-like_C"/>
</dbReference>
<comment type="similarity">
    <text evidence="2">Belongs to the zinc-containing alcohol dehydrogenase family.</text>
</comment>
<dbReference type="OrthoDB" id="168897at2157"/>
<dbReference type="PANTHER" id="PTHR43350">
    <property type="entry name" value="NAD-DEPENDENT ALCOHOL DEHYDROGENASE"/>
    <property type="match status" value="1"/>
</dbReference>
<proteinExistence type="inferred from homology"/>
<comment type="cofactor">
    <cofactor evidence="1">
        <name>Zn(2+)</name>
        <dbReference type="ChEBI" id="CHEBI:29105"/>
    </cofactor>
</comment>